<reference evidence="1" key="1">
    <citation type="submission" date="2020-11" db="EMBL/GenBank/DDBJ databases">
        <authorList>
            <consortium name="DOE Joint Genome Institute"/>
            <person name="Ahrendt S."/>
            <person name="Riley R."/>
            <person name="Andreopoulos W."/>
            <person name="Labutti K."/>
            <person name="Pangilinan J."/>
            <person name="Ruiz-Duenas F.J."/>
            <person name="Barrasa J.M."/>
            <person name="Sanchez-Garcia M."/>
            <person name="Camarero S."/>
            <person name="Miyauchi S."/>
            <person name="Serrano A."/>
            <person name="Linde D."/>
            <person name="Babiker R."/>
            <person name="Drula E."/>
            <person name="Ayuso-Fernandez I."/>
            <person name="Pacheco R."/>
            <person name="Padilla G."/>
            <person name="Ferreira P."/>
            <person name="Barriuso J."/>
            <person name="Kellner H."/>
            <person name="Castanera R."/>
            <person name="Alfaro M."/>
            <person name="Ramirez L."/>
            <person name="Pisabarro A.G."/>
            <person name="Kuo A."/>
            <person name="Tritt A."/>
            <person name="Lipzen A."/>
            <person name="He G."/>
            <person name="Yan M."/>
            <person name="Ng V."/>
            <person name="Cullen D."/>
            <person name="Martin F."/>
            <person name="Rosso M.-N."/>
            <person name="Henrissat B."/>
            <person name="Hibbett D."/>
            <person name="Martinez A.T."/>
            <person name="Grigoriev I.V."/>
        </authorList>
    </citation>
    <scope>NUCLEOTIDE SEQUENCE</scope>
    <source>
        <strain evidence="1">AH 40177</strain>
    </source>
</reference>
<accession>A0A9P5TYY3</accession>
<dbReference type="AlphaFoldDB" id="A0A9P5TYY3"/>
<name>A0A9P5TYY3_9AGAR</name>
<sequence length="460" mass="52550">MSGNPHTHEINHPLKILVDQLLDFWEGVFYTCTADHPLGRNVLLALILVVCDTEAAHQVSGFGSHSATYFCRRCKLMKSQIGQNFDPEAWPRRDLEEHRAQALRWLNASSEAEHQSFFETSSIRYTELLRLPYFNPITMTTFDDMHMGLLGLIDTHISDVMQVDHSNNGGEGQPVISGKRPSNLHHPSPLTAPWMKTPQKILGKDVLKEIAKDMKQTILPSWMSPAPHPSLWARQGGEKLSAEEWKVAGTIHVPITLISIWGYHYEKEPQSQFFQILLNYLHMVHALCILFLRETSAPLRVEYRTRILDYLHSLRKLFPDFSIKPNQHYSVHAVEDLENLGPGHARSTPVWERDNGDLQEMNSNRRRGTKLISNFHSVTKYTVVGELEVTRMKTYCRQGNLKLVLDNITDPVLLEDFGEAIDALQAMELEDHRGMFSGTDLSAWTSPDRDFKKTPTVILL</sequence>
<proteinExistence type="predicted"/>
<dbReference type="PANTHER" id="PTHR46579">
    <property type="entry name" value="F5/8 TYPE C DOMAIN-CONTAINING PROTEIN-RELATED"/>
    <property type="match status" value="1"/>
</dbReference>
<dbReference type="OrthoDB" id="3039677at2759"/>
<dbReference type="PANTHER" id="PTHR46579:SF1">
    <property type="entry name" value="F5_8 TYPE C DOMAIN-CONTAINING PROTEIN"/>
    <property type="match status" value="1"/>
</dbReference>
<evidence type="ECO:0000313" key="1">
    <source>
        <dbReference type="EMBL" id="KAF9060975.1"/>
    </source>
</evidence>
<evidence type="ECO:0000313" key="2">
    <source>
        <dbReference type="Proteomes" id="UP000772434"/>
    </source>
</evidence>
<dbReference type="EMBL" id="JADNRY010000219">
    <property type="protein sequence ID" value="KAF9060975.1"/>
    <property type="molecule type" value="Genomic_DNA"/>
</dbReference>
<dbReference type="Proteomes" id="UP000772434">
    <property type="component" value="Unassembled WGS sequence"/>
</dbReference>
<protein>
    <submittedName>
        <fullName evidence="1">Uncharacterized protein</fullName>
    </submittedName>
</protein>
<comment type="caution">
    <text evidence="1">The sequence shown here is derived from an EMBL/GenBank/DDBJ whole genome shotgun (WGS) entry which is preliminary data.</text>
</comment>
<keyword evidence="2" id="KW-1185">Reference proteome</keyword>
<gene>
    <name evidence="1" type="ORF">BDP27DRAFT_1235911</name>
</gene>
<organism evidence="1 2">
    <name type="scientific">Rhodocollybia butyracea</name>
    <dbReference type="NCBI Taxonomy" id="206335"/>
    <lineage>
        <taxon>Eukaryota</taxon>
        <taxon>Fungi</taxon>
        <taxon>Dikarya</taxon>
        <taxon>Basidiomycota</taxon>
        <taxon>Agaricomycotina</taxon>
        <taxon>Agaricomycetes</taxon>
        <taxon>Agaricomycetidae</taxon>
        <taxon>Agaricales</taxon>
        <taxon>Marasmiineae</taxon>
        <taxon>Omphalotaceae</taxon>
        <taxon>Rhodocollybia</taxon>
    </lineage>
</organism>